<evidence type="ECO:0000256" key="5">
    <source>
        <dbReference type="ARBA" id="ARBA00022989"/>
    </source>
</evidence>
<keyword evidence="5 7" id="KW-1133">Transmembrane helix</keyword>
<feature type="transmembrane region" description="Helical" evidence="7">
    <location>
        <begin position="387"/>
        <end position="409"/>
    </location>
</feature>
<dbReference type="PANTHER" id="PTHR11706">
    <property type="entry name" value="SOLUTE CARRIER PROTEIN FAMILY 11 MEMBER"/>
    <property type="match status" value="1"/>
</dbReference>
<evidence type="ECO:0000313" key="9">
    <source>
        <dbReference type="Proteomes" id="UP000036520"/>
    </source>
</evidence>
<evidence type="ECO:0000256" key="6">
    <source>
        <dbReference type="ARBA" id="ARBA00023136"/>
    </source>
</evidence>
<dbReference type="AlphaFoldDB" id="A0A0H4PGY7"/>
<feature type="transmembrane region" description="Helical" evidence="7">
    <location>
        <begin position="46"/>
        <end position="65"/>
    </location>
</feature>
<dbReference type="OrthoDB" id="9787548at2"/>
<name>A0A0H4PGY7_9BACT</name>
<accession>A0A0H4PGY7</accession>
<feature type="transmembrane region" description="Helical" evidence="7">
    <location>
        <begin position="86"/>
        <end position="113"/>
    </location>
</feature>
<protein>
    <submittedName>
        <fullName evidence="8">Manganese transport protein MntH</fullName>
    </submittedName>
</protein>
<dbReference type="GO" id="GO:0015086">
    <property type="term" value="F:cadmium ion transmembrane transporter activity"/>
    <property type="evidence" value="ECO:0007669"/>
    <property type="project" value="TreeGrafter"/>
</dbReference>
<evidence type="ECO:0000256" key="4">
    <source>
        <dbReference type="ARBA" id="ARBA00022847"/>
    </source>
</evidence>
<dbReference type="PANTHER" id="PTHR11706:SF33">
    <property type="entry name" value="NATURAL RESISTANCE-ASSOCIATED MACROPHAGE PROTEIN 2"/>
    <property type="match status" value="1"/>
</dbReference>
<evidence type="ECO:0000256" key="3">
    <source>
        <dbReference type="ARBA" id="ARBA00022692"/>
    </source>
</evidence>
<feature type="transmembrane region" description="Helical" evidence="7">
    <location>
        <begin position="326"/>
        <end position="345"/>
    </location>
</feature>
<organism evidence="8 9">
    <name type="scientific">Cyclobacterium amurskyense</name>
    <dbReference type="NCBI Taxonomy" id="320787"/>
    <lineage>
        <taxon>Bacteria</taxon>
        <taxon>Pseudomonadati</taxon>
        <taxon>Bacteroidota</taxon>
        <taxon>Cytophagia</taxon>
        <taxon>Cytophagales</taxon>
        <taxon>Cyclobacteriaceae</taxon>
        <taxon>Cyclobacterium</taxon>
    </lineage>
</organism>
<dbReference type="EMBL" id="CP012040">
    <property type="protein sequence ID" value="AKP52310.1"/>
    <property type="molecule type" value="Genomic_DNA"/>
</dbReference>
<dbReference type="GO" id="GO:0005384">
    <property type="term" value="F:manganese ion transmembrane transporter activity"/>
    <property type="evidence" value="ECO:0007669"/>
    <property type="project" value="TreeGrafter"/>
</dbReference>
<feature type="transmembrane region" description="Helical" evidence="7">
    <location>
        <begin position="197"/>
        <end position="218"/>
    </location>
</feature>
<feature type="transmembrane region" description="Helical" evidence="7">
    <location>
        <begin position="158"/>
        <end position="177"/>
    </location>
</feature>
<evidence type="ECO:0000256" key="7">
    <source>
        <dbReference type="SAM" id="Phobius"/>
    </source>
</evidence>
<feature type="transmembrane region" description="Helical" evidence="7">
    <location>
        <begin position="7"/>
        <end position="26"/>
    </location>
</feature>
<feature type="transmembrane region" description="Helical" evidence="7">
    <location>
        <begin position="285"/>
        <end position="314"/>
    </location>
</feature>
<keyword evidence="9" id="KW-1185">Reference proteome</keyword>
<comment type="subcellular location">
    <subcellularLocation>
        <location evidence="1">Membrane</location>
        <topology evidence="1">Multi-pass membrane protein</topology>
    </subcellularLocation>
</comment>
<evidence type="ECO:0000256" key="2">
    <source>
        <dbReference type="ARBA" id="ARBA00022448"/>
    </source>
</evidence>
<keyword evidence="6 7" id="KW-0472">Membrane</keyword>
<evidence type="ECO:0000256" key="1">
    <source>
        <dbReference type="ARBA" id="ARBA00004141"/>
    </source>
</evidence>
<gene>
    <name evidence="8" type="ORF">CA2015_2904</name>
</gene>
<keyword evidence="4" id="KW-0769">Symport</keyword>
<keyword evidence="3 7" id="KW-0812">Transmembrane</keyword>
<keyword evidence="2" id="KW-0813">Transport</keyword>
<dbReference type="STRING" id="320787.CA2015_2904"/>
<proteinExistence type="predicted"/>
<feature type="transmembrane region" description="Helical" evidence="7">
    <location>
        <begin position="239"/>
        <end position="265"/>
    </location>
</feature>
<sequence length="413" mass="45019">MKDNVFFKKLIFAISLIGPGLFLIGYNIGTGSITTMAKVGAEYGMMLTWALVLSCLFTYVLMVAYGKTTLVTGNTALFNIKHKLKYGTVLAVYIIIALVVGEIMALMGIFGIIADLIQEGSRLLFGGEGFSTFWITSVLVVALYLLFWYGNYLIFEKVLVFFVALMVISFIVVFVLLKPDFSTIVSGMAPSIPDEPGVLRLIAAIAGTTCSAAVFIIRSTVVAEKGWGIQDLKNEKKDAMVSATMMFVLSVIIMAVAAGTLHVMGLKLDNTVEMIKLFEPIGGEFAAFILILGIVGAGISTVFPIILIAPWLISDFTGKPRNIKSPMYRWLAFIGILFGFGMQFLDARPPLIMVFSQAFQAFILPAVAIPVFLLINNKEVMKIHVAGLKENIGLVAVILFSLLTAYFAIAEFI</sequence>
<evidence type="ECO:0000313" key="8">
    <source>
        <dbReference type="EMBL" id="AKP52310.1"/>
    </source>
</evidence>
<dbReference type="Pfam" id="PF01566">
    <property type="entry name" value="Nramp"/>
    <property type="match status" value="1"/>
</dbReference>
<dbReference type="KEGG" id="camu:CA2015_2904"/>
<dbReference type="InterPro" id="IPR001046">
    <property type="entry name" value="NRAMP_fam"/>
</dbReference>
<dbReference type="GO" id="GO:0005886">
    <property type="term" value="C:plasma membrane"/>
    <property type="evidence" value="ECO:0007669"/>
    <property type="project" value="TreeGrafter"/>
</dbReference>
<dbReference type="RefSeq" id="WP_048642543.1">
    <property type="nucleotide sequence ID" value="NZ_CP012040.1"/>
</dbReference>
<dbReference type="Proteomes" id="UP000036520">
    <property type="component" value="Chromosome"/>
</dbReference>
<reference evidence="8 9" key="1">
    <citation type="submission" date="2015-07" db="EMBL/GenBank/DDBJ databases">
        <authorList>
            <person name="Kim K.M."/>
        </authorList>
    </citation>
    <scope>NUCLEOTIDE SEQUENCE [LARGE SCALE GENOMIC DNA]</scope>
    <source>
        <strain evidence="8 9">KCTC 12363</strain>
    </source>
</reference>
<dbReference type="GO" id="GO:0015293">
    <property type="term" value="F:symporter activity"/>
    <property type="evidence" value="ECO:0007669"/>
    <property type="project" value="UniProtKB-KW"/>
</dbReference>
<dbReference type="NCBIfam" id="NF037982">
    <property type="entry name" value="Nramp_1"/>
    <property type="match status" value="1"/>
</dbReference>
<dbReference type="GO" id="GO:0034755">
    <property type="term" value="P:iron ion transmembrane transport"/>
    <property type="evidence" value="ECO:0007669"/>
    <property type="project" value="TreeGrafter"/>
</dbReference>
<feature type="transmembrane region" description="Helical" evidence="7">
    <location>
        <begin position="351"/>
        <end position="375"/>
    </location>
</feature>
<feature type="transmembrane region" description="Helical" evidence="7">
    <location>
        <begin position="133"/>
        <end position="151"/>
    </location>
</feature>